<feature type="compositionally biased region" description="Basic and acidic residues" evidence="1">
    <location>
        <begin position="106"/>
        <end position="115"/>
    </location>
</feature>
<proteinExistence type="predicted"/>
<comment type="caution">
    <text evidence="2">The sequence shown here is derived from an EMBL/GenBank/DDBJ whole genome shotgun (WGS) entry which is preliminary data.</text>
</comment>
<feature type="non-terminal residue" evidence="2">
    <location>
        <position position="115"/>
    </location>
</feature>
<evidence type="ECO:0000256" key="1">
    <source>
        <dbReference type="SAM" id="MobiDB-lite"/>
    </source>
</evidence>
<feature type="compositionally biased region" description="Polar residues" evidence="1">
    <location>
        <begin position="70"/>
        <end position="84"/>
    </location>
</feature>
<sequence length="115" mass="12329">MFPARKETHAETGGAERRELGTQWAKNSSSSGFKLKSKTSSFDDDQKIANMDGGTAEHENGNEQGKKSPGLSSGVDSKSQNSAEKVTGILRPVQKGSPVTDTCESMDLKREDVVP</sequence>
<protein>
    <submittedName>
        <fullName evidence="2">Serine-rich adhesin for platelets-like</fullName>
    </submittedName>
</protein>
<evidence type="ECO:0000313" key="3">
    <source>
        <dbReference type="Proteomes" id="UP000265520"/>
    </source>
</evidence>
<keyword evidence="3" id="KW-1185">Reference proteome</keyword>
<name>A0A392RG61_9FABA</name>
<feature type="compositionally biased region" description="Basic and acidic residues" evidence="1">
    <location>
        <begin position="55"/>
        <end position="66"/>
    </location>
</feature>
<dbReference type="AlphaFoldDB" id="A0A392RG61"/>
<evidence type="ECO:0000313" key="2">
    <source>
        <dbReference type="EMBL" id="MCI35024.1"/>
    </source>
</evidence>
<dbReference type="EMBL" id="LXQA010219464">
    <property type="protein sequence ID" value="MCI35024.1"/>
    <property type="molecule type" value="Genomic_DNA"/>
</dbReference>
<dbReference type="Proteomes" id="UP000265520">
    <property type="component" value="Unassembled WGS sequence"/>
</dbReference>
<feature type="region of interest" description="Disordered" evidence="1">
    <location>
        <begin position="1"/>
        <end position="115"/>
    </location>
</feature>
<feature type="compositionally biased region" description="Basic and acidic residues" evidence="1">
    <location>
        <begin position="1"/>
        <end position="20"/>
    </location>
</feature>
<organism evidence="2 3">
    <name type="scientific">Trifolium medium</name>
    <dbReference type="NCBI Taxonomy" id="97028"/>
    <lineage>
        <taxon>Eukaryota</taxon>
        <taxon>Viridiplantae</taxon>
        <taxon>Streptophyta</taxon>
        <taxon>Embryophyta</taxon>
        <taxon>Tracheophyta</taxon>
        <taxon>Spermatophyta</taxon>
        <taxon>Magnoliopsida</taxon>
        <taxon>eudicotyledons</taxon>
        <taxon>Gunneridae</taxon>
        <taxon>Pentapetalae</taxon>
        <taxon>rosids</taxon>
        <taxon>fabids</taxon>
        <taxon>Fabales</taxon>
        <taxon>Fabaceae</taxon>
        <taxon>Papilionoideae</taxon>
        <taxon>50 kb inversion clade</taxon>
        <taxon>NPAAA clade</taxon>
        <taxon>Hologalegina</taxon>
        <taxon>IRL clade</taxon>
        <taxon>Trifolieae</taxon>
        <taxon>Trifolium</taxon>
    </lineage>
</organism>
<reference evidence="2 3" key="1">
    <citation type="journal article" date="2018" name="Front. Plant Sci.">
        <title>Red Clover (Trifolium pratense) and Zigzag Clover (T. medium) - A Picture of Genomic Similarities and Differences.</title>
        <authorList>
            <person name="Dluhosova J."/>
            <person name="Istvanek J."/>
            <person name="Nedelnik J."/>
            <person name="Repkova J."/>
        </authorList>
    </citation>
    <scope>NUCLEOTIDE SEQUENCE [LARGE SCALE GENOMIC DNA]</scope>
    <source>
        <strain evidence="3">cv. 10/8</strain>
        <tissue evidence="2">Leaf</tissue>
    </source>
</reference>
<accession>A0A392RG61</accession>